<feature type="compositionally biased region" description="Low complexity" evidence="1">
    <location>
        <begin position="132"/>
        <end position="142"/>
    </location>
</feature>
<keyword evidence="2" id="KW-0472">Membrane</keyword>
<dbReference type="PROSITE" id="PS00409">
    <property type="entry name" value="PROKAR_NTER_METHYL"/>
    <property type="match status" value="1"/>
</dbReference>
<dbReference type="Pfam" id="PF07963">
    <property type="entry name" value="N_methyl"/>
    <property type="match status" value="1"/>
</dbReference>
<dbReference type="EMBL" id="JACYNP010000001">
    <property type="protein sequence ID" value="MBD8119904.1"/>
    <property type="molecule type" value="Genomic_DNA"/>
</dbReference>
<keyword evidence="2" id="KW-0812">Transmembrane</keyword>
<evidence type="ECO:0000256" key="1">
    <source>
        <dbReference type="SAM" id="MobiDB-lite"/>
    </source>
</evidence>
<feature type="region of interest" description="Disordered" evidence="1">
    <location>
        <begin position="130"/>
        <end position="152"/>
    </location>
</feature>
<accession>A0ABR9A1X8</accession>
<sequence length="152" mass="16088">MMGARTMQSGMTLIEVLVALLVFSVGILGVAMLQLNALKYTDSSMRSMHASFIANDLFERIRANPGASYALSSLSQAPTSGNLAVPRQQDLYDFSTQLKRAVGDDAEASIAVAGSTVTLTLSWDDSRASQEAAQQQTLTLTADVSAGRSAQP</sequence>
<evidence type="ECO:0000256" key="2">
    <source>
        <dbReference type="SAM" id="Phobius"/>
    </source>
</evidence>
<feature type="transmembrane region" description="Helical" evidence="2">
    <location>
        <begin position="12"/>
        <end position="35"/>
    </location>
</feature>
<protein>
    <submittedName>
        <fullName evidence="3">Type IV pilus modification protein PilV</fullName>
    </submittedName>
</protein>
<dbReference type="NCBIfam" id="TIGR02523">
    <property type="entry name" value="type_IV_pilV"/>
    <property type="match status" value="1"/>
</dbReference>
<dbReference type="InterPro" id="IPR013362">
    <property type="entry name" value="Pilus_4_PilV"/>
</dbReference>
<dbReference type="Proteomes" id="UP000625247">
    <property type="component" value="Unassembled WGS sequence"/>
</dbReference>
<keyword evidence="2" id="KW-1133">Transmembrane helix</keyword>
<proteinExistence type="predicted"/>
<keyword evidence="4" id="KW-1185">Reference proteome</keyword>
<dbReference type="NCBIfam" id="TIGR02532">
    <property type="entry name" value="IV_pilin_GFxxxE"/>
    <property type="match status" value="1"/>
</dbReference>
<comment type="caution">
    <text evidence="3">The sequence shown here is derived from an EMBL/GenBank/DDBJ whole genome shotgun (WGS) entry which is preliminary data.</text>
</comment>
<evidence type="ECO:0000313" key="4">
    <source>
        <dbReference type="Proteomes" id="UP000625247"/>
    </source>
</evidence>
<dbReference type="InterPro" id="IPR012902">
    <property type="entry name" value="N_methyl_site"/>
</dbReference>
<gene>
    <name evidence="3" type="primary">pilV</name>
    <name evidence="3" type="ORF">IFT62_01615</name>
</gene>
<evidence type="ECO:0000313" key="3">
    <source>
        <dbReference type="EMBL" id="MBD8119904.1"/>
    </source>
</evidence>
<reference evidence="3 4" key="1">
    <citation type="journal article" date="2020" name="FEMS Microbiol. Ecol.">
        <title>Temporal dynamics of bacterial communities during seed development and maturation.</title>
        <authorList>
            <person name="Chesneau G."/>
            <person name="Torres-Cortes G."/>
            <person name="Briand M."/>
            <person name="Darrasse A."/>
            <person name="Preveaux A."/>
            <person name="Marais C."/>
            <person name="Jacques M.A."/>
            <person name="Shade A."/>
            <person name="Barret M."/>
        </authorList>
    </citation>
    <scope>NUCLEOTIDE SEQUENCE [LARGE SCALE GENOMIC DNA]</scope>
    <source>
        <strain evidence="3 4">CFBP13723</strain>
    </source>
</reference>
<name>A0ABR9A1X8_9PSED</name>
<organism evidence="3 4">
    <name type="scientific">Pseudomonas lutea</name>
    <dbReference type="NCBI Taxonomy" id="243924"/>
    <lineage>
        <taxon>Bacteria</taxon>
        <taxon>Pseudomonadati</taxon>
        <taxon>Pseudomonadota</taxon>
        <taxon>Gammaproteobacteria</taxon>
        <taxon>Pseudomonadales</taxon>
        <taxon>Pseudomonadaceae</taxon>
        <taxon>Pseudomonas</taxon>
    </lineage>
</organism>